<dbReference type="OrthoDB" id="2156856at2759"/>
<evidence type="ECO:0000256" key="3">
    <source>
        <dbReference type="ARBA" id="ARBA00038401"/>
    </source>
</evidence>
<protein>
    <recommendedName>
        <fullName evidence="6">Protein SAAL1</fullName>
    </recommendedName>
</protein>
<keyword evidence="5" id="KW-1185">Reference proteome</keyword>
<evidence type="ECO:0008006" key="6">
    <source>
        <dbReference type="Google" id="ProtNLM"/>
    </source>
</evidence>
<sequence length="405" mass="46339">MDNQESELPCCNPSAPEYLIADLEKMKGDAIGDTLYSERWVLKTLMKIIEYSDDSWNEELESELCALWDMTLEKDVVNFLMDQNIFLIVTDALQVSQNNRFIEILVGIIGNMCCQENVRTELLKCENTITFLLKLFERPEPHILIQLVRLLHSIAWDLVKESGFSAVWLESELSNSRLSKHIFFILNSSTNEELLSSVLEFLNTLCALEISDKDFSQYFCSPEMITGMIECWKELYSGWALDENFPSKSLCKAASHWTTVLSSFTGYETGRTILCHYGVPLGEICKRIIQRPDDCIDDILISSLSVLDTIINVYFDSDILKRVLYLLNMLLNMQSYDETDKFNRDSDALEGLLLNCIESYCLSASTKVVQTVLHEILSTCPENHVLLFWKSVNDKQADDPGERAI</sequence>
<dbReference type="AlphaFoldDB" id="A0A9P0MRG7"/>
<dbReference type="SUPFAM" id="SSF48371">
    <property type="entry name" value="ARM repeat"/>
    <property type="match status" value="1"/>
</dbReference>
<dbReference type="InterPro" id="IPR016024">
    <property type="entry name" value="ARM-type_fold"/>
</dbReference>
<gene>
    <name evidence="4" type="ORF">NEZAVI_LOCUS10882</name>
</gene>
<dbReference type="PANTHER" id="PTHR23424">
    <property type="entry name" value="SERUM AMYLOID A"/>
    <property type="match status" value="1"/>
</dbReference>
<evidence type="ECO:0000256" key="2">
    <source>
        <dbReference type="ARBA" id="ARBA00023242"/>
    </source>
</evidence>
<dbReference type="Proteomes" id="UP001152798">
    <property type="component" value="Chromosome 5"/>
</dbReference>
<evidence type="ECO:0000256" key="1">
    <source>
        <dbReference type="ARBA" id="ARBA00004123"/>
    </source>
</evidence>
<dbReference type="InterPro" id="IPR011989">
    <property type="entry name" value="ARM-like"/>
</dbReference>
<evidence type="ECO:0000313" key="5">
    <source>
        <dbReference type="Proteomes" id="UP001152798"/>
    </source>
</evidence>
<dbReference type="GO" id="GO:0005654">
    <property type="term" value="C:nucleoplasm"/>
    <property type="evidence" value="ECO:0007669"/>
    <property type="project" value="TreeGrafter"/>
</dbReference>
<proteinExistence type="inferred from homology"/>
<dbReference type="PANTHER" id="PTHR23424:SF23">
    <property type="entry name" value="PROTEIN SAAL1"/>
    <property type="match status" value="1"/>
</dbReference>
<accession>A0A9P0MRG7</accession>
<dbReference type="Gene3D" id="1.25.10.10">
    <property type="entry name" value="Leucine-rich Repeat Variant"/>
    <property type="match status" value="1"/>
</dbReference>
<organism evidence="4 5">
    <name type="scientific">Nezara viridula</name>
    <name type="common">Southern green stink bug</name>
    <name type="synonym">Cimex viridulus</name>
    <dbReference type="NCBI Taxonomy" id="85310"/>
    <lineage>
        <taxon>Eukaryota</taxon>
        <taxon>Metazoa</taxon>
        <taxon>Ecdysozoa</taxon>
        <taxon>Arthropoda</taxon>
        <taxon>Hexapoda</taxon>
        <taxon>Insecta</taxon>
        <taxon>Pterygota</taxon>
        <taxon>Neoptera</taxon>
        <taxon>Paraneoptera</taxon>
        <taxon>Hemiptera</taxon>
        <taxon>Heteroptera</taxon>
        <taxon>Panheteroptera</taxon>
        <taxon>Pentatomomorpha</taxon>
        <taxon>Pentatomoidea</taxon>
        <taxon>Pentatomidae</taxon>
        <taxon>Pentatominae</taxon>
        <taxon>Nezara</taxon>
    </lineage>
</organism>
<reference evidence="4" key="1">
    <citation type="submission" date="2022-01" db="EMBL/GenBank/DDBJ databases">
        <authorList>
            <person name="King R."/>
        </authorList>
    </citation>
    <scope>NUCLEOTIDE SEQUENCE</scope>
</reference>
<keyword evidence="2" id="KW-0539">Nucleus</keyword>
<dbReference type="InterPro" id="IPR052464">
    <property type="entry name" value="Synovial_Prolif_Regulator"/>
</dbReference>
<comment type="subcellular location">
    <subcellularLocation>
        <location evidence="1">Nucleus</location>
    </subcellularLocation>
</comment>
<comment type="similarity">
    <text evidence="3">Belongs to the SAAL1 family.</text>
</comment>
<name>A0A9P0MRG7_NEZVI</name>
<dbReference type="EMBL" id="OV725081">
    <property type="protein sequence ID" value="CAH1401950.1"/>
    <property type="molecule type" value="Genomic_DNA"/>
</dbReference>
<evidence type="ECO:0000313" key="4">
    <source>
        <dbReference type="EMBL" id="CAH1401950.1"/>
    </source>
</evidence>